<evidence type="ECO:0000313" key="4">
    <source>
        <dbReference type="Proteomes" id="UP000314901"/>
    </source>
</evidence>
<reference evidence="3 4" key="1">
    <citation type="journal article" date="2019" name="ISME J.">
        <title>Evolution in action: habitat transition from sediment to the pelagial leads to genome streamlining in Methylophilaceae.</title>
        <authorList>
            <person name="Salcher M."/>
            <person name="Schaefle D."/>
            <person name="Kaspar M."/>
            <person name="Neuenschwander S.M."/>
            <person name="Ghai R."/>
        </authorList>
    </citation>
    <scope>NUCLEOTIDE SEQUENCE [LARGE SCALE GENOMIC DNA]</scope>
    <source>
        <strain evidence="3 4">MMS-RVI-51</strain>
    </source>
</reference>
<accession>A0AAX1F1M9</accession>
<dbReference type="AlphaFoldDB" id="A0AAX1F1M9"/>
<evidence type="ECO:0000313" key="3">
    <source>
        <dbReference type="EMBL" id="QDC41661.1"/>
    </source>
</evidence>
<keyword evidence="1" id="KW-0732">Signal</keyword>
<dbReference type="Gene3D" id="2.40.128.520">
    <property type="match status" value="1"/>
</dbReference>
<name>A0AAX1F1M9_9PROT</name>
<dbReference type="Proteomes" id="UP000314901">
    <property type="component" value="Chromosome"/>
</dbReference>
<organism evidence="3 4">
    <name type="scientific">Candidatus Methylopumilus universalis</name>
    <dbReference type="NCBI Taxonomy" id="2588536"/>
    <lineage>
        <taxon>Bacteria</taxon>
        <taxon>Pseudomonadati</taxon>
        <taxon>Pseudomonadota</taxon>
        <taxon>Betaproteobacteria</taxon>
        <taxon>Nitrosomonadales</taxon>
        <taxon>Methylophilaceae</taxon>
        <taxon>Candidatus Methylopumilus</taxon>
    </lineage>
</organism>
<dbReference type="KEGG" id="muv:FIT94_06380"/>
<proteinExistence type="predicted"/>
<sequence length="144" mass="16269">MKKYLFLILILVSSKLFAADVWPVGKWNMLDDFTELPEATIQITALKTGGFEGKIIEVFPDPEDDPVDVCKPCVGTDKNKPIIGLVVFKQLKLNAKKELVGKVLDPDSGKIYKCELKPLPNNRMELHVIVNRLITQDRYLSLTK</sequence>
<dbReference type="InterPro" id="IPR019223">
    <property type="entry name" value="DUF2147"/>
</dbReference>
<feature type="signal peptide" evidence="1">
    <location>
        <begin position="1"/>
        <end position="18"/>
    </location>
</feature>
<feature type="domain" description="DUF2147" evidence="2">
    <location>
        <begin position="25"/>
        <end position="130"/>
    </location>
</feature>
<feature type="chain" id="PRO_5043522224" evidence="1">
    <location>
        <begin position="19"/>
        <end position="144"/>
    </location>
</feature>
<gene>
    <name evidence="3" type="ORF">FIT94_06380</name>
</gene>
<dbReference type="Pfam" id="PF09917">
    <property type="entry name" value="DUF2147"/>
    <property type="match status" value="1"/>
</dbReference>
<dbReference type="RefSeq" id="WP_139868670.1">
    <property type="nucleotide sequence ID" value="NZ_CP040949.1"/>
</dbReference>
<dbReference type="EMBL" id="CP040953">
    <property type="protein sequence ID" value="QDC41661.1"/>
    <property type="molecule type" value="Genomic_DNA"/>
</dbReference>
<dbReference type="GeneID" id="66285518"/>
<evidence type="ECO:0000259" key="2">
    <source>
        <dbReference type="Pfam" id="PF09917"/>
    </source>
</evidence>
<evidence type="ECO:0000256" key="1">
    <source>
        <dbReference type="SAM" id="SignalP"/>
    </source>
</evidence>
<protein>
    <submittedName>
        <fullName evidence="3">DUF2147 domain-containing protein</fullName>
    </submittedName>
</protein>